<dbReference type="Gene3D" id="3.10.20.70">
    <property type="entry name" value="Glutamine synthetase, N-terminal domain"/>
    <property type="match status" value="1"/>
</dbReference>
<evidence type="ECO:0000256" key="1">
    <source>
        <dbReference type="ARBA" id="ARBA00009897"/>
    </source>
</evidence>
<gene>
    <name evidence="6" type="ORF">BED41_00805</name>
</gene>
<dbReference type="Proteomes" id="UP000093044">
    <property type="component" value="Chromosome"/>
</dbReference>
<evidence type="ECO:0000259" key="5">
    <source>
        <dbReference type="PROSITE" id="PS51987"/>
    </source>
</evidence>
<name>A0A1B2I1C4_9BACT</name>
<dbReference type="GO" id="GO:0005737">
    <property type="term" value="C:cytoplasm"/>
    <property type="evidence" value="ECO:0007669"/>
    <property type="project" value="TreeGrafter"/>
</dbReference>
<feature type="domain" description="GS beta-grasp" evidence="4">
    <location>
        <begin position="8"/>
        <end position="94"/>
    </location>
</feature>
<dbReference type="InterPro" id="IPR014746">
    <property type="entry name" value="Gln_synth/guanido_kin_cat_dom"/>
</dbReference>
<evidence type="ECO:0000256" key="3">
    <source>
        <dbReference type="RuleBase" id="RU000384"/>
    </source>
</evidence>
<dbReference type="OrthoDB" id="9807095at2"/>
<dbReference type="KEGG" id="cpor:BED41_00805"/>
<dbReference type="EMBL" id="CP016757">
    <property type="protein sequence ID" value="ANZ43768.1"/>
    <property type="molecule type" value="Genomic_DNA"/>
</dbReference>
<dbReference type="SUPFAM" id="SSF54368">
    <property type="entry name" value="Glutamine synthetase, N-terminal domain"/>
    <property type="match status" value="1"/>
</dbReference>
<dbReference type="GO" id="GO:0019740">
    <property type="term" value="P:nitrogen utilization"/>
    <property type="evidence" value="ECO:0007669"/>
    <property type="project" value="TreeGrafter"/>
</dbReference>
<evidence type="ECO:0000313" key="7">
    <source>
        <dbReference type="Proteomes" id="UP000093044"/>
    </source>
</evidence>
<dbReference type="InterPro" id="IPR008146">
    <property type="entry name" value="Gln_synth_cat_dom"/>
</dbReference>
<dbReference type="GO" id="GO:0004356">
    <property type="term" value="F:glutamine synthetase activity"/>
    <property type="evidence" value="ECO:0007669"/>
    <property type="project" value="InterPro"/>
</dbReference>
<organism evidence="6 7">
    <name type="scientific">Cloacibacillus porcorum</name>
    <dbReference type="NCBI Taxonomy" id="1197717"/>
    <lineage>
        <taxon>Bacteria</taxon>
        <taxon>Thermotogati</taxon>
        <taxon>Synergistota</taxon>
        <taxon>Synergistia</taxon>
        <taxon>Synergistales</taxon>
        <taxon>Synergistaceae</taxon>
        <taxon>Cloacibacillus</taxon>
    </lineage>
</organism>
<protein>
    <submittedName>
        <fullName evidence="6">Glutamine synthetase</fullName>
    </submittedName>
</protein>
<dbReference type="Gene3D" id="3.30.590.10">
    <property type="entry name" value="Glutamine synthetase/guanido kinase, catalytic domain"/>
    <property type="match status" value="1"/>
</dbReference>
<dbReference type="PANTHER" id="PTHR43407:SF1">
    <property type="entry name" value="LENGSIN"/>
    <property type="match status" value="1"/>
</dbReference>
<dbReference type="STRING" id="1197717.BED41_00805"/>
<evidence type="ECO:0000313" key="6">
    <source>
        <dbReference type="EMBL" id="ANZ43768.1"/>
    </source>
</evidence>
<reference evidence="6" key="1">
    <citation type="submission" date="2016-08" db="EMBL/GenBank/DDBJ databases">
        <title>Complete genome of Cloacibacillus porcorum.</title>
        <authorList>
            <person name="Looft T."/>
            <person name="Bayles D.O."/>
            <person name="Alt D.P."/>
        </authorList>
    </citation>
    <scope>NUCLEOTIDE SEQUENCE [LARGE SCALE GENOMIC DNA]</scope>
    <source>
        <strain evidence="6">CL-84</strain>
    </source>
</reference>
<dbReference type="Pfam" id="PF03951">
    <property type="entry name" value="Gln-synt_N"/>
    <property type="match status" value="1"/>
</dbReference>
<dbReference type="Pfam" id="PF00120">
    <property type="entry name" value="Gln-synt_C"/>
    <property type="match status" value="1"/>
</dbReference>
<dbReference type="InterPro" id="IPR036651">
    <property type="entry name" value="Gln_synt_N_sf"/>
</dbReference>
<evidence type="ECO:0000256" key="2">
    <source>
        <dbReference type="PROSITE-ProRule" id="PRU01330"/>
    </source>
</evidence>
<sequence>MQLERYNGHIEEADFLNLLMVDIAGNIRSVSLPHGYISDKVLREGIGFDASNYGYAKVNNSDMVAIPDMSTAFFEIRDDYKMLHVLCDVVSTERETFDQYPRNVIRNAQKFLRDNKIADTAKVLVELEYYVFEEAEYASGIEGAFYRVKSSEGLGEGYNDKPRVGLHGAYHRMPPDDSYMDFRNETVHLMEVLGIPVKYHHHEVAVSQLEIELDFMDMAHAADMVSLAKWIIRQVASEWGLCVTFMPKPLYKMPGNGMHVHQFLEKDGKSIFPGDVLFSLSQEGLSYIAGMLSHSLTGSLLAFACPSTNSYRRLVHGYEAPVSATFAKGSRAAAVRIPGYVKKEETRVEYRTGDASCNLYFFLAAMVLAGADGIIRKMDPVALGYQSQDAKEELTFPLNLNAVLDGVEKDKEYLAPAFPEKLIELWTKAKRAEAEYIYNAPTPQEYELYF</sequence>
<feature type="domain" description="GS catalytic" evidence="5">
    <location>
        <begin position="101"/>
        <end position="450"/>
    </location>
</feature>
<evidence type="ECO:0000259" key="4">
    <source>
        <dbReference type="PROSITE" id="PS51986"/>
    </source>
</evidence>
<dbReference type="RefSeq" id="WP_066741835.1">
    <property type="nucleotide sequence ID" value="NZ_CATWZH010000001.1"/>
</dbReference>
<keyword evidence="7" id="KW-1185">Reference proteome</keyword>
<dbReference type="PROSITE" id="PS51987">
    <property type="entry name" value="GS_CATALYTIC"/>
    <property type="match status" value="1"/>
</dbReference>
<comment type="similarity">
    <text evidence="1 2 3">Belongs to the glutamine synthetase family.</text>
</comment>
<dbReference type="GO" id="GO:0016020">
    <property type="term" value="C:membrane"/>
    <property type="evidence" value="ECO:0007669"/>
    <property type="project" value="TreeGrafter"/>
</dbReference>
<dbReference type="GO" id="GO:0006542">
    <property type="term" value="P:glutamine biosynthetic process"/>
    <property type="evidence" value="ECO:0007669"/>
    <property type="project" value="InterPro"/>
</dbReference>
<dbReference type="PANTHER" id="PTHR43407">
    <property type="entry name" value="GLUTAMINE SYNTHETASE"/>
    <property type="match status" value="1"/>
</dbReference>
<dbReference type="SMART" id="SM01230">
    <property type="entry name" value="Gln-synt_C"/>
    <property type="match status" value="1"/>
</dbReference>
<proteinExistence type="inferred from homology"/>
<dbReference type="GeneID" id="83056390"/>
<dbReference type="SUPFAM" id="SSF55931">
    <property type="entry name" value="Glutamine synthetase/guanido kinase"/>
    <property type="match status" value="1"/>
</dbReference>
<accession>A0A1B2I1C4</accession>
<dbReference type="PROSITE" id="PS51986">
    <property type="entry name" value="GS_BETA_GRASP"/>
    <property type="match status" value="1"/>
</dbReference>
<dbReference type="InterPro" id="IPR008147">
    <property type="entry name" value="Gln_synt_N"/>
</dbReference>
<dbReference type="AlphaFoldDB" id="A0A1B2I1C4"/>